<protein>
    <submittedName>
        <fullName evidence="1">Uncharacterized protein</fullName>
    </submittedName>
</protein>
<accession>A0A1R4LTY3</accession>
<evidence type="ECO:0000313" key="2">
    <source>
        <dbReference type="Proteomes" id="UP000188276"/>
    </source>
</evidence>
<dbReference type="STRING" id="1123498.VR7878_03947"/>
<organism evidence="1 2">
    <name type="scientific">Vibrio ruber (strain DSM 16370 / JCM 11486 / BCRC 17186 / CECT 7878 / LMG 23124 / VR1)</name>
    <dbReference type="NCBI Taxonomy" id="1123498"/>
    <lineage>
        <taxon>Bacteria</taxon>
        <taxon>Pseudomonadati</taxon>
        <taxon>Pseudomonadota</taxon>
        <taxon>Gammaproteobacteria</taxon>
        <taxon>Vibrionales</taxon>
        <taxon>Vibrionaceae</taxon>
        <taxon>Vibrio</taxon>
    </lineage>
</organism>
<proteinExistence type="predicted"/>
<evidence type="ECO:0000313" key="1">
    <source>
        <dbReference type="EMBL" id="SJN60046.1"/>
    </source>
</evidence>
<sequence>MIHMRDVFHFLSVRLPLSGLPVKIPTVYFIVTEYETIASVISKLICFIYRK</sequence>
<dbReference type="Proteomes" id="UP000188276">
    <property type="component" value="Unassembled WGS sequence"/>
</dbReference>
<name>A0A1R4LTY3_VIBR1</name>
<dbReference type="AlphaFoldDB" id="A0A1R4LTY3"/>
<dbReference type="EMBL" id="FULE01000081">
    <property type="protein sequence ID" value="SJN60046.1"/>
    <property type="molecule type" value="Genomic_DNA"/>
</dbReference>
<reference evidence="2" key="1">
    <citation type="submission" date="2017-02" db="EMBL/GenBank/DDBJ databases">
        <authorList>
            <person name="Rodrigo-Torres L."/>
            <person name="Arahal R.D."/>
            <person name="Lucena T."/>
        </authorList>
    </citation>
    <scope>NUCLEOTIDE SEQUENCE [LARGE SCALE GENOMIC DNA]</scope>
    <source>
        <strain evidence="2">CECT 7878</strain>
    </source>
</reference>
<keyword evidence="2" id="KW-1185">Reference proteome</keyword>
<gene>
    <name evidence="1" type="ORF">VR7878_03947</name>
</gene>